<reference evidence="2 3" key="1">
    <citation type="submission" date="2019-07" db="EMBL/GenBank/DDBJ databases">
        <title>Analysis of the biochemical properties, biological activity and biotechnological potential of siderophores and biosurfactants produced by Antarctic psychrotolerant bacteria.</title>
        <authorList>
            <person name="Styczynski M."/>
            <person name="Krucon T."/>
            <person name="Decewicz P."/>
            <person name="Dziewit L."/>
        </authorList>
    </citation>
    <scope>NUCLEOTIDE SEQUENCE [LARGE SCALE GENOMIC DNA]</scope>
    <source>
        <strain evidence="2 3">ANT_H27</strain>
    </source>
</reference>
<dbReference type="Gene3D" id="3.10.180.10">
    <property type="entry name" value="2,3-Dihydroxybiphenyl 1,2-Dioxygenase, domain 1"/>
    <property type="match status" value="1"/>
</dbReference>
<evidence type="ECO:0000313" key="2">
    <source>
        <dbReference type="EMBL" id="KAA0979789.1"/>
    </source>
</evidence>
<comment type="caution">
    <text evidence="2">The sequence shown here is derived from an EMBL/GenBank/DDBJ whole genome shotgun (WGS) entry which is preliminary data.</text>
</comment>
<dbReference type="CDD" id="cd06587">
    <property type="entry name" value="VOC"/>
    <property type="match status" value="1"/>
</dbReference>
<proteinExistence type="predicted"/>
<dbReference type="InterPro" id="IPR029068">
    <property type="entry name" value="Glyas_Bleomycin-R_OHBP_Dase"/>
</dbReference>
<dbReference type="InterPro" id="IPR004360">
    <property type="entry name" value="Glyas_Fos-R_dOase_dom"/>
</dbReference>
<sequence length="135" mass="15233">MPDFGAPSHIDLSVSDAEPSARWYCEVLGLRRVRRADFENRIMIVLLHRATGLVVGLNQHTTVPVARFDDRNVGLDHIGFSVAERTDLDAWEEQLTALGVVHSPVQDSANGAALVFRDPDNIQLEFWWTRPRRTS</sequence>
<dbReference type="Proteomes" id="UP000323856">
    <property type="component" value="Unassembled WGS sequence"/>
</dbReference>
<evidence type="ECO:0000259" key="1">
    <source>
        <dbReference type="PROSITE" id="PS51819"/>
    </source>
</evidence>
<dbReference type="EMBL" id="VOBL01000001">
    <property type="protein sequence ID" value="KAA0979789.1"/>
    <property type="molecule type" value="Genomic_DNA"/>
</dbReference>
<dbReference type="RefSeq" id="WP_149618367.1">
    <property type="nucleotide sequence ID" value="NZ_VOBL01000001.1"/>
</dbReference>
<name>A0A5B0ERB2_9MICC</name>
<dbReference type="InterPro" id="IPR037523">
    <property type="entry name" value="VOC_core"/>
</dbReference>
<dbReference type="SUPFAM" id="SSF54593">
    <property type="entry name" value="Glyoxalase/Bleomycin resistance protein/Dihydroxybiphenyl dioxygenase"/>
    <property type="match status" value="1"/>
</dbReference>
<gene>
    <name evidence="2" type="ORF">FQ154_01100</name>
</gene>
<dbReference type="AlphaFoldDB" id="A0A5B0ERB2"/>
<evidence type="ECO:0000313" key="3">
    <source>
        <dbReference type="Proteomes" id="UP000323856"/>
    </source>
</evidence>
<dbReference type="Pfam" id="PF00903">
    <property type="entry name" value="Glyoxalase"/>
    <property type="match status" value="1"/>
</dbReference>
<accession>A0A5B0ERB2</accession>
<dbReference type="OrthoDB" id="317332at2"/>
<protein>
    <submittedName>
        <fullName evidence="2">VOC family protein</fullName>
    </submittedName>
</protein>
<organism evidence="2 3">
    <name type="scientific">Paeniglutamicibacter gangotriensis</name>
    <dbReference type="NCBI Taxonomy" id="254787"/>
    <lineage>
        <taxon>Bacteria</taxon>
        <taxon>Bacillati</taxon>
        <taxon>Actinomycetota</taxon>
        <taxon>Actinomycetes</taxon>
        <taxon>Micrococcales</taxon>
        <taxon>Micrococcaceae</taxon>
        <taxon>Paeniglutamicibacter</taxon>
    </lineage>
</organism>
<feature type="domain" description="VOC" evidence="1">
    <location>
        <begin position="6"/>
        <end position="129"/>
    </location>
</feature>
<dbReference type="PROSITE" id="PS51819">
    <property type="entry name" value="VOC"/>
    <property type="match status" value="1"/>
</dbReference>